<accession>A0ABQ3UQD8</accession>
<dbReference type="Proteomes" id="UP000654345">
    <property type="component" value="Unassembled WGS sequence"/>
</dbReference>
<feature type="transmembrane region" description="Helical" evidence="1">
    <location>
        <begin position="69"/>
        <end position="93"/>
    </location>
</feature>
<dbReference type="EMBL" id="BNJG01000001">
    <property type="protein sequence ID" value="GHO54901.1"/>
    <property type="molecule type" value="Genomic_DNA"/>
</dbReference>
<gene>
    <name evidence="2" type="ORF">KSB_33760</name>
</gene>
<keyword evidence="1" id="KW-1133">Transmembrane helix</keyword>
<comment type="caution">
    <text evidence="2">The sequence shown here is derived from an EMBL/GenBank/DDBJ whole genome shotgun (WGS) entry which is preliminary data.</text>
</comment>
<name>A0ABQ3UQD8_9CHLR</name>
<keyword evidence="3" id="KW-1185">Reference proteome</keyword>
<protein>
    <recommendedName>
        <fullName evidence="4">DUF4282 domain-containing protein</fullName>
    </recommendedName>
</protein>
<organism evidence="2 3">
    <name type="scientific">Ktedonobacter robiniae</name>
    <dbReference type="NCBI Taxonomy" id="2778365"/>
    <lineage>
        <taxon>Bacteria</taxon>
        <taxon>Bacillati</taxon>
        <taxon>Chloroflexota</taxon>
        <taxon>Ktedonobacteria</taxon>
        <taxon>Ktedonobacterales</taxon>
        <taxon>Ktedonobacteraceae</taxon>
        <taxon>Ktedonobacter</taxon>
    </lineage>
</organism>
<keyword evidence="1" id="KW-0472">Membrane</keyword>
<evidence type="ECO:0000313" key="2">
    <source>
        <dbReference type="EMBL" id="GHO54901.1"/>
    </source>
</evidence>
<reference evidence="2 3" key="1">
    <citation type="journal article" date="2021" name="Int. J. Syst. Evol. Microbiol.">
        <title>Reticulibacter mediterranei gen. nov., sp. nov., within the new family Reticulibacteraceae fam. nov., and Ktedonospora formicarum gen. nov., sp. nov., Ktedonobacter robiniae sp. nov., Dictyobacter formicarum sp. nov. and Dictyobacter arantiisoli sp. nov., belonging to the class Ktedonobacteria.</title>
        <authorList>
            <person name="Yabe S."/>
            <person name="Zheng Y."/>
            <person name="Wang C.M."/>
            <person name="Sakai Y."/>
            <person name="Abe K."/>
            <person name="Yokota A."/>
            <person name="Donadio S."/>
            <person name="Cavaletti L."/>
            <person name="Monciardini P."/>
        </authorList>
    </citation>
    <scope>NUCLEOTIDE SEQUENCE [LARGE SCALE GENOMIC DNA]</scope>
    <source>
        <strain evidence="2 3">SOSP1-30</strain>
    </source>
</reference>
<keyword evidence="1" id="KW-0812">Transmembrane</keyword>
<evidence type="ECO:0008006" key="4">
    <source>
        <dbReference type="Google" id="ProtNLM"/>
    </source>
</evidence>
<evidence type="ECO:0000313" key="3">
    <source>
        <dbReference type="Proteomes" id="UP000654345"/>
    </source>
</evidence>
<dbReference type="RefSeq" id="WP_201371560.1">
    <property type="nucleotide sequence ID" value="NZ_BNJG01000001.1"/>
</dbReference>
<sequence>MNTSKRFKLKSVRDLVPPWNMPSDPVKAVLWFLHWFLRVLVHFFWLPIGVMCVYELMANWMAGGAWNGIVSAFVTLFVGMLVWGILYAITLAVNFATRVSQVIANVSRLQDQMPDMSGFSPFDTPFSQTQQDPPRTRIVEGTITDLEEERRRRRSES</sequence>
<feature type="transmembrane region" description="Helical" evidence="1">
    <location>
        <begin position="35"/>
        <end position="57"/>
    </location>
</feature>
<evidence type="ECO:0000256" key="1">
    <source>
        <dbReference type="SAM" id="Phobius"/>
    </source>
</evidence>
<proteinExistence type="predicted"/>